<dbReference type="PROSITE" id="PS51782">
    <property type="entry name" value="LYSM"/>
    <property type="match status" value="1"/>
</dbReference>
<accession>A0A380RUZ1</accession>
<dbReference type="CDD" id="cd12797">
    <property type="entry name" value="M23_peptidase"/>
    <property type="match status" value="1"/>
</dbReference>
<dbReference type="GO" id="GO:0004222">
    <property type="term" value="F:metalloendopeptidase activity"/>
    <property type="evidence" value="ECO:0007669"/>
    <property type="project" value="TreeGrafter"/>
</dbReference>
<dbReference type="InterPro" id="IPR036779">
    <property type="entry name" value="LysM_dom_sf"/>
</dbReference>
<reference evidence="3 4" key="1">
    <citation type="submission" date="2017-08" db="EMBL/GenBank/DDBJ databases">
        <authorList>
            <person name="de Groot N.N."/>
        </authorList>
    </citation>
    <scope>NUCLEOTIDE SEQUENCE [LARGE SCALE GENOMIC DNA]</scope>
    <source>
        <strain evidence="3 4">HM2</strain>
    </source>
</reference>
<sequence length="354" mass="38951">MKIKTILIAGVLPIALFAKDDDMAGKIVPRLVDSRNTELNQTIDGINDFAPEAEAPTVGKFFINESNFTQKKSKARKAKAAAKPKVETVAKFDAPQDSISSDLGTEEGINSDSLDTEEAAREYAEADADIKATTDSASTGAPAKLFVLDMTTSIIPTESRRIAGHYGPRKHRMHRGVDLGLCHGEDRTIVAAFAGKVVKVRNQGRRKGYGRYVILDHGNGLTTLYAHLERWKVKVGDELQAGDTIGVGGNSGRSFGAHLHFEMRYNGVYINPETVYDFAEGTFRDISVTLDTDKLQEAEAAYQKEIGKSKFYKVRRGDCLGKIAHKYGTSVERIKRLNNLKSEKIRPGQILRCS</sequence>
<dbReference type="InterPro" id="IPR011055">
    <property type="entry name" value="Dup_hybrid_motif"/>
</dbReference>
<evidence type="ECO:0000313" key="4">
    <source>
        <dbReference type="Proteomes" id="UP000255423"/>
    </source>
</evidence>
<dbReference type="Gene3D" id="3.10.350.10">
    <property type="entry name" value="LysM domain"/>
    <property type="match status" value="1"/>
</dbReference>
<dbReference type="SUPFAM" id="SSF51261">
    <property type="entry name" value="Duplicated hybrid motif"/>
    <property type="match status" value="1"/>
</dbReference>
<proteinExistence type="predicted"/>
<dbReference type="RefSeq" id="WP_258285147.1">
    <property type="nucleotide sequence ID" value="NZ_UHJL01000001.1"/>
</dbReference>
<dbReference type="PANTHER" id="PTHR21666:SF270">
    <property type="entry name" value="MUREIN HYDROLASE ACTIVATOR ENVC"/>
    <property type="match status" value="1"/>
</dbReference>
<dbReference type="SUPFAM" id="SSF54106">
    <property type="entry name" value="LysM domain"/>
    <property type="match status" value="1"/>
</dbReference>
<keyword evidence="3" id="KW-0378">Hydrolase</keyword>
<dbReference type="InterPro" id="IPR016047">
    <property type="entry name" value="M23ase_b-sheet_dom"/>
</dbReference>
<evidence type="ECO:0000313" key="3">
    <source>
        <dbReference type="EMBL" id="SUQ19111.1"/>
    </source>
</evidence>
<name>A0A380RUZ1_FIBSU</name>
<feature type="compositionally biased region" description="Polar residues" evidence="1">
    <location>
        <begin position="100"/>
        <end position="113"/>
    </location>
</feature>
<protein>
    <submittedName>
        <fullName evidence="3">Murein DD-endopeptidase MepM and murein hydrolase activator NlpD, contain LysM domain</fullName>
    </submittedName>
</protein>
<dbReference type="SMART" id="SM00257">
    <property type="entry name" value="LysM"/>
    <property type="match status" value="1"/>
</dbReference>
<evidence type="ECO:0000259" key="2">
    <source>
        <dbReference type="PROSITE" id="PS51782"/>
    </source>
</evidence>
<dbReference type="InterPro" id="IPR018392">
    <property type="entry name" value="LysM"/>
</dbReference>
<dbReference type="Gene3D" id="2.70.70.10">
    <property type="entry name" value="Glucose Permease (Domain IIA)"/>
    <property type="match status" value="1"/>
</dbReference>
<evidence type="ECO:0000256" key="1">
    <source>
        <dbReference type="SAM" id="MobiDB-lite"/>
    </source>
</evidence>
<dbReference type="Pfam" id="PF01476">
    <property type="entry name" value="LysM"/>
    <property type="match status" value="1"/>
</dbReference>
<dbReference type="Proteomes" id="UP000255423">
    <property type="component" value="Unassembled WGS sequence"/>
</dbReference>
<gene>
    <name evidence="3" type="ORF">SAMN05661053_0338</name>
</gene>
<feature type="region of interest" description="Disordered" evidence="1">
    <location>
        <begin position="100"/>
        <end position="122"/>
    </location>
</feature>
<dbReference type="InterPro" id="IPR050570">
    <property type="entry name" value="Cell_wall_metabolism_enzyme"/>
</dbReference>
<organism evidence="3 4">
    <name type="scientific">Fibrobacter succinogenes</name>
    <name type="common">Bacteroides succinogenes</name>
    <dbReference type="NCBI Taxonomy" id="833"/>
    <lineage>
        <taxon>Bacteria</taxon>
        <taxon>Pseudomonadati</taxon>
        <taxon>Fibrobacterota</taxon>
        <taxon>Fibrobacteria</taxon>
        <taxon>Fibrobacterales</taxon>
        <taxon>Fibrobacteraceae</taxon>
        <taxon>Fibrobacter</taxon>
    </lineage>
</organism>
<dbReference type="PANTHER" id="PTHR21666">
    <property type="entry name" value="PEPTIDASE-RELATED"/>
    <property type="match status" value="1"/>
</dbReference>
<feature type="domain" description="LysM" evidence="2">
    <location>
        <begin position="310"/>
        <end position="353"/>
    </location>
</feature>
<dbReference type="EMBL" id="UHJL01000001">
    <property type="protein sequence ID" value="SUQ19111.1"/>
    <property type="molecule type" value="Genomic_DNA"/>
</dbReference>
<dbReference type="CDD" id="cd00118">
    <property type="entry name" value="LysM"/>
    <property type="match status" value="1"/>
</dbReference>
<dbReference type="AlphaFoldDB" id="A0A380RUZ1"/>
<dbReference type="Pfam" id="PF01551">
    <property type="entry name" value="Peptidase_M23"/>
    <property type="match status" value="1"/>
</dbReference>